<dbReference type="EMBL" id="BJYZ01000007">
    <property type="protein sequence ID" value="GEO37864.1"/>
    <property type="molecule type" value="Genomic_DNA"/>
</dbReference>
<dbReference type="AlphaFoldDB" id="A0A512DN09"/>
<protein>
    <submittedName>
        <fullName evidence="2">UDP-glucose 4-epimerase</fullName>
    </submittedName>
</protein>
<sequence length="339" mass="37600">MSVIKRFDSVLVTGGAGYCGSLLVPQLLDLGYRVTVYDILYFGDHFLPKDHPNLTVVQGDIRDTAKLATAMAGHQAVLHLACISNDASFELDEQLSTTINFDAFEPMVAAAKAAGVRRFVYASSSSVYGVSEQPNVTEDHALLPLTLYSKYKGECETVLKKYTDDGFVGVIYRPATVCGYGPRQRLDLSVNILTNHAVTNGRILVFGGEQLRPNLHIQDYADLCKLLLSAPDELVTDQIFNCGTENLTIRDIAGLVKRVVAEEFPGRADIDIVTTPSDDLRSYHINSDKIFRVLGFKPRHTVEDAVRDLCRAFREGALPDSMSDDWYYNIRTMKRLHAA</sequence>
<accession>A0A512DN09</accession>
<dbReference type="PANTHER" id="PTHR43245:SF23">
    <property type="entry name" value="NAD(P)-BINDING DOMAIN-CONTAINING PROTEIN"/>
    <property type="match status" value="1"/>
</dbReference>
<comment type="caution">
    <text evidence="2">The sequence shown here is derived from an EMBL/GenBank/DDBJ whole genome shotgun (WGS) entry which is preliminary data.</text>
</comment>
<reference evidence="2 3" key="1">
    <citation type="submission" date="2019-07" db="EMBL/GenBank/DDBJ databases">
        <title>Whole genome shotgun sequence of Skermanella aerolata NBRC 106429.</title>
        <authorList>
            <person name="Hosoyama A."/>
            <person name="Uohara A."/>
            <person name="Ohji S."/>
            <person name="Ichikawa N."/>
        </authorList>
    </citation>
    <scope>NUCLEOTIDE SEQUENCE [LARGE SCALE GENOMIC DNA]</scope>
    <source>
        <strain evidence="2 3">NBRC 106429</strain>
    </source>
</reference>
<dbReference type="Pfam" id="PF01370">
    <property type="entry name" value="Epimerase"/>
    <property type="match status" value="1"/>
</dbReference>
<dbReference type="InterPro" id="IPR001509">
    <property type="entry name" value="Epimerase_deHydtase"/>
</dbReference>
<keyword evidence="3" id="KW-1185">Reference proteome</keyword>
<dbReference type="RefSeq" id="WP_211099225.1">
    <property type="nucleotide sequence ID" value="NZ_BJYZ01000007.1"/>
</dbReference>
<dbReference type="CDD" id="cd08946">
    <property type="entry name" value="SDR_e"/>
    <property type="match status" value="1"/>
</dbReference>
<dbReference type="PANTHER" id="PTHR43245">
    <property type="entry name" value="BIFUNCTIONAL POLYMYXIN RESISTANCE PROTEIN ARNA"/>
    <property type="match status" value="1"/>
</dbReference>
<proteinExistence type="predicted"/>
<dbReference type="Gene3D" id="3.40.50.720">
    <property type="entry name" value="NAD(P)-binding Rossmann-like Domain"/>
    <property type="match status" value="1"/>
</dbReference>
<feature type="domain" description="NAD-dependent epimerase/dehydratase" evidence="1">
    <location>
        <begin position="10"/>
        <end position="243"/>
    </location>
</feature>
<dbReference type="InterPro" id="IPR036291">
    <property type="entry name" value="NAD(P)-bd_dom_sf"/>
</dbReference>
<evidence type="ECO:0000259" key="1">
    <source>
        <dbReference type="Pfam" id="PF01370"/>
    </source>
</evidence>
<dbReference type="Proteomes" id="UP000321523">
    <property type="component" value="Unassembled WGS sequence"/>
</dbReference>
<evidence type="ECO:0000313" key="3">
    <source>
        <dbReference type="Proteomes" id="UP000321523"/>
    </source>
</evidence>
<organism evidence="2 3">
    <name type="scientific">Skermanella aerolata</name>
    <dbReference type="NCBI Taxonomy" id="393310"/>
    <lineage>
        <taxon>Bacteria</taxon>
        <taxon>Pseudomonadati</taxon>
        <taxon>Pseudomonadota</taxon>
        <taxon>Alphaproteobacteria</taxon>
        <taxon>Rhodospirillales</taxon>
        <taxon>Azospirillaceae</taxon>
        <taxon>Skermanella</taxon>
    </lineage>
</organism>
<dbReference type="InterPro" id="IPR050177">
    <property type="entry name" value="Lipid_A_modif_metabolic_enz"/>
</dbReference>
<name>A0A512DN09_9PROT</name>
<gene>
    <name evidence="2" type="ORF">SAE02_20120</name>
</gene>
<dbReference type="SUPFAM" id="SSF51735">
    <property type="entry name" value="NAD(P)-binding Rossmann-fold domains"/>
    <property type="match status" value="1"/>
</dbReference>
<evidence type="ECO:0000313" key="2">
    <source>
        <dbReference type="EMBL" id="GEO37864.1"/>
    </source>
</evidence>